<dbReference type="AlphaFoldDB" id="A0AAE9S856"/>
<accession>A0AAE9S856</accession>
<protein>
    <submittedName>
        <fullName evidence="2">Uncharacterized protein</fullName>
    </submittedName>
</protein>
<evidence type="ECO:0000313" key="3">
    <source>
        <dbReference type="Proteomes" id="UP001055514"/>
    </source>
</evidence>
<keyword evidence="1" id="KW-1133">Transmembrane helix</keyword>
<proteinExistence type="predicted"/>
<dbReference type="RefSeq" id="WP_126117751.1">
    <property type="nucleotide sequence ID" value="NZ_CP029610.1"/>
</dbReference>
<evidence type="ECO:0000256" key="1">
    <source>
        <dbReference type="SAM" id="Phobius"/>
    </source>
</evidence>
<feature type="transmembrane region" description="Helical" evidence="1">
    <location>
        <begin position="29"/>
        <end position="50"/>
    </location>
</feature>
<feature type="transmembrane region" description="Helical" evidence="1">
    <location>
        <begin position="165"/>
        <end position="196"/>
    </location>
</feature>
<gene>
    <name evidence="2" type="ORF">MWH18_17045</name>
</gene>
<dbReference type="EMBL" id="CP095407">
    <property type="protein sequence ID" value="USU94028.1"/>
    <property type="molecule type" value="Genomic_DNA"/>
</dbReference>
<feature type="transmembrane region" description="Helical" evidence="1">
    <location>
        <begin position="133"/>
        <end position="153"/>
    </location>
</feature>
<evidence type="ECO:0000313" key="2">
    <source>
        <dbReference type="EMBL" id="USU94028.1"/>
    </source>
</evidence>
<name>A0AAE9S856_ACIPI</name>
<organism evidence="2 3">
    <name type="scientific">Acinetobacter pittii</name>
    <name type="common">Acinetobacter genomosp. 3</name>
    <dbReference type="NCBI Taxonomy" id="48296"/>
    <lineage>
        <taxon>Bacteria</taxon>
        <taxon>Pseudomonadati</taxon>
        <taxon>Pseudomonadota</taxon>
        <taxon>Gammaproteobacteria</taxon>
        <taxon>Moraxellales</taxon>
        <taxon>Moraxellaceae</taxon>
        <taxon>Acinetobacter</taxon>
        <taxon>Acinetobacter calcoaceticus/baumannii complex</taxon>
    </lineage>
</organism>
<keyword evidence="1" id="KW-0812">Transmembrane</keyword>
<feature type="transmembrane region" description="Helical" evidence="1">
    <location>
        <begin position="71"/>
        <end position="90"/>
    </location>
</feature>
<keyword evidence="1" id="KW-0472">Membrane</keyword>
<dbReference type="Proteomes" id="UP001055514">
    <property type="component" value="Chromosome"/>
</dbReference>
<sequence>MLELVFKPLNYLAIKWEVEGYFSKRTCDITIPLILSVIVSIGLMLLDIFIPSQIDKHVNIFKSDISGLLAGFLQTIPGFYIAALAAIATLTSPTMDRDMDGVPPTQKVDVIDINGNPDTKDEPLNRREFLSRLFSYLSFVSLILYFLILIFMYTYKLDIFPTTKFIYSLIYFLCLTLFNFLLIQLMFLTFLGLYYLGQRVHEN</sequence>
<reference evidence="2" key="1">
    <citation type="submission" date="2022-04" db="EMBL/GenBank/DDBJ databases">
        <title>Emergence of ST220 Acinetobacter pittii strain in bloodstream infection, which co-producing chromosomal NDM-1 and OXA-820 carbapenemases.</title>
        <authorList>
            <person name="Tian C."/>
            <person name="Xing M."/>
            <person name="Fu L."/>
            <person name="Xia D."/>
        </authorList>
    </citation>
    <scope>NUCLEOTIDE SEQUENCE</scope>
    <source>
        <strain evidence="2">TCM</strain>
    </source>
</reference>